<dbReference type="EMBL" id="KI894019">
    <property type="protein sequence ID" value="OCF28008.1"/>
    <property type="molecule type" value="Genomic_DNA"/>
</dbReference>
<proteinExistence type="predicted"/>
<feature type="compositionally biased region" description="Polar residues" evidence="1">
    <location>
        <begin position="48"/>
        <end position="57"/>
    </location>
</feature>
<dbReference type="KEGG" id="kbi:30207258"/>
<evidence type="ECO:0000313" key="4">
    <source>
        <dbReference type="Proteomes" id="UP000092730"/>
    </source>
</evidence>
<dbReference type="VEuPathDB" id="FungiDB:I302_02859"/>
<dbReference type="GeneID" id="30207258"/>
<dbReference type="Proteomes" id="UP000092730">
    <property type="component" value="Chromosome 2"/>
</dbReference>
<evidence type="ECO:0000256" key="1">
    <source>
        <dbReference type="SAM" id="MobiDB-lite"/>
    </source>
</evidence>
<dbReference type="EMBL" id="CP144542">
    <property type="protein sequence ID" value="WVW82146.1"/>
    <property type="molecule type" value="Genomic_DNA"/>
</dbReference>
<feature type="compositionally biased region" description="Gly residues" evidence="1">
    <location>
        <begin position="206"/>
        <end position="233"/>
    </location>
</feature>
<name>A0A1B9GAG2_9TREE</name>
<reference evidence="3" key="4">
    <citation type="submission" date="2024-02" db="EMBL/GenBank/DDBJ databases">
        <title>Comparative genomics of Cryptococcus and Kwoniella reveals pathogenesis evolution and contrasting modes of karyotype evolution via chromosome fusion or intercentromeric recombination.</title>
        <authorList>
            <person name="Coelho M.A."/>
            <person name="David-Palma M."/>
            <person name="Shea T."/>
            <person name="Bowers K."/>
            <person name="McGinley-Smith S."/>
            <person name="Mohammad A.W."/>
            <person name="Gnirke A."/>
            <person name="Yurkov A.M."/>
            <person name="Nowrousian M."/>
            <person name="Sun S."/>
            <person name="Cuomo C.A."/>
            <person name="Heitman J."/>
        </authorList>
    </citation>
    <scope>NUCLEOTIDE SEQUENCE</scope>
    <source>
        <strain evidence="3">CBS 10118</strain>
    </source>
</reference>
<accession>A0A1B9GAG2</accession>
<feature type="compositionally biased region" description="Basic and acidic residues" evidence="1">
    <location>
        <begin position="25"/>
        <end position="47"/>
    </location>
</feature>
<evidence type="ECO:0000313" key="2">
    <source>
        <dbReference type="EMBL" id="OCF28008.1"/>
    </source>
</evidence>
<reference evidence="2" key="3">
    <citation type="submission" date="2014-01" db="EMBL/GenBank/DDBJ databases">
        <title>Evolution of pathogenesis and genome organization in the Tremellales.</title>
        <authorList>
            <person name="Cuomo C."/>
            <person name="Litvintseva A."/>
            <person name="Heitman J."/>
            <person name="Chen Y."/>
            <person name="Sun S."/>
            <person name="Springer D."/>
            <person name="Dromer F."/>
            <person name="Young S."/>
            <person name="Zeng Q."/>
            <person name="Chapman S."/>
            <person name="Gujja S."/>
            <person name="Saif S."/>
            <person name="Birren B."/>
        </authorList>
    </citation>
    <scope>NUCLEOTIDE SEQUENCE</scope>
    <source>
        <strain evidence="2">CBS 10118</strain>
    </source>
</reference>
<dbReference type="RefSeq" id="XP_019049078.1">
    <property type="nucleotide sequence ID" value="XM_019189516.1"/>
</dbReference>
<feature type="compositionally biased region" description="Polar residues" evidence="1">
    <location>
        <begin position="119"/>
        <end position="137"/>
    </location>
</feature>
<dbReference type="AlphaFoldDB" id="A0A1B9GAG2"/>
<protein>
    <submittedName>
        <fullName evidence="2">Uncharacterized protein</fullName>
    </submittedName>
</protein>
<reference evidence="3" key="2">
    <citation type="submission" date="2013-07" db="EMBL/GenBank/DDBJ databases">
        <authorList>
            <consortium name="The Broad Institute Genome Sequencing Platform"/>
            <person name="Cuomo C."/>
            <person name="Litvintseva A."/>
            <person name="Chen Y."/>
            <person name="Heitman J."/>
            <person name="Sun S."/>
            <person name="Springer D."/>
            <person name="Dromer F."/>
            <person name="Young S.K."/>
            <person name="Zeng Q."/>
            <person name="Gargeya S."/>
            <person name="Fitzgerald M."/>
            <person name="Abouelleil A."/>
            <person name="Alvarado L."/>
            <person name="Berlin A.M."/>
            <person name="Chapman S.B."/>
            <person name="Dewar J."/>
            <person name="Goldberg J."/>
            <person name="Griggs A."/>
            <person name="Gujja S."/>
            <person name="Hansen M."/>
            <person name="Howarth C."/>
            <person name="Imamovic A."/>
            <person name="Larimer J."/>
            <person name="McCowan C."/>
            <person name="Murphy C."/>
            <person name="Pearson M."/>
            <person name="Priest M."/>
            <person name="Roberts A."/>
            <person name="Saif S."/>
            <person name="Shea T."/>
            <person name="Sykes S."/>
            <person name="Wortman J."/>
            <person name="Nusbaum C."/>
            <person name="Birren B."/>
        </authorList>
    </citation>
    <scope>NUCLEOTIDE SEQUENCE</scope>
    <source>
        <strain evidence="3">CBS 10118</strain>
    </source>
</reference>
<gene>
    <name evidence="2" type="ORF">I302_02859</name>
    <name evidence="3" type="ORF">I302_104152</name>
</gene>
<evidence type="ECO:0000313" key="3">
    <source>
        <dbReference type="EMBL" id="WVW82146.1"/>
    </source>
</evidence>
<sequence>MSDTSRGSSILSCLGITGQILRHPVDHFAERRSRGDKHSSKNTDNGDSRVSYTSSKDGYSGDMPPKILEAPPIRVRDQSANPDPAQGQADPASAGSVKRDMQSSDADSRVPEGGAPSNEGEQSSTRGAQHSGNTPENTYRFRLKDDLFGGGEPLVKRPGQGYGRDASVSIVGGAHHGGSTSANSYPGPPLDHSPFAGATPRPSGSGLSGFGGDHSGGGGCSSSGGGGGGGFGGCGGASFSGDGGCDSGW</sequence>
<feature type="region of interest" description="Disordered" evidence="1">
    <location>
        <begin position="25"/>
        <end position="233"/>
    </location>
</feature>
<organism evidence="2">
    <name type="scientific">Kwoniella bestiolae CBS 10118</name>
    <dbReference type="NCBI Taxonomy" id="1296100"/>
    <lineage>
        <taxon>Eukaryota</taxon>
        <taxon>Fungi</taxon>
        <taxon>Dikarya</taxon>
        <taxon>Basidiomycota</taxon>
        <taxon>Agaricomycotina</taxon>
        <taxon>Tremellomycetes</taxon>
        <taxon>Tremellales</taxon>
        <taxon>Cryptococcaceae</taxon>
        <taxon>Kwoniella</taxon>
    </lineage>
</organism>
<feature type="compositionally biased region" description="Basic and acidic residues" evidence="1">
    <location>
        <begin position="97"/>
        <end position="110"/>
    </location>
</feature>
<reference evidence="2" key="1">
    <citation type="submission" date="2013-07" db="EMBL/GenBank/DDBJ databases">
        <title>The Genome Sequence of Cryptococcus bestiolae CBS10118.</title>
        <authorList>
            <consortium name="The Broad Institute Genome Sequencing Platform"/>
            <person name="Cuomo C."/>
            <person name="Litvintseva A."/>
            <person name="Chen Y."/>
            <person name="Heitman J."/>
            <person name="Sun S."/>
            <person name="Springer D."/>
            <person name="Dromer F."/>
            <person name="Young S.K."/>
            <person name="Zeng Q."/>
            <person name="Gargeya S."/>
            <person name="Fitzgerald M."/>
            <person name="Abouelleil A."/>
            <person name="Alvarado L."/>
            <person name="Berlin A.M."/>
            <person name="Chapman S.B."/>
            <person name="Dewar J."/>
            <person name="Goldberg J."/>
            <person name="Griggs A."/>
            <person name="Gujja S."/>
            <person name="Hansen M."/>
            <person name="Howarth C."/>
            <person name="Imamovic A."/>
            <person name="Larimer J."/>
            <person name="McCowan C."/>
            <person name="Murphy C."/>
            <person name="Pearson M."/>
            <person name="Priest M."/>
            <person name="Roberts A."/>
            <person name="Saif S."/>
            <person name="Shea T."/>
            <person name="Sykes S."/>
            <person name="Wortman J."/>
            <person name="Nusbaum C."/>
            <person name="Birren B."/>
        </authorList>
    </citation>
    <scope>NUCLEOTIDE SEQUENCE [LARGE SCALE GENOMIC DNA]</scope>
    <source>
        <strain evidence="2">CBS 10118</strain>
    </source>
</reference>
<keyword evidence="4" id="KW-1185">Reference proteome</keyword>